<dbReference type="PANTHER" id="PTHR33434:SF3">
    <property type="entry name" value="DEGV DOMAIN-CONTAINING PROTEIN YITS"/>
    <property type="match status" value="1"/>
</dbReference>
<keyword evidence="3" id="KW-0175">Coiled coil</keyword>
<evidence type="ECO:0000256" key="2">
    <source>
        <dbReference type="ARBA" id="ARBA00023121"/>
    </source>
</evidence>
<protein>
    <submittedName>
        <fullName evidence="5">DegV family protein</fullName>
    </submittedName>
</protein>
<evidence type="ECO:0000313" key="5">
    <source>
        <dbReference type="EMBL" id="MBL4931682.1"/>
    </source>
</evidence>
<gene>
    <name evidence="5" type="ORF">JK634_07690</name>
</gene>
<accession>A0A937FG68</accession>
<dbReference type="InterPro" id="IPR043168">
    <property type="entry name" value="DegV_C"/>
</dbReference>
<evidence type="ECO:0000256" key="1">
    <source>
        <dbReference type="ARBA" id="ARBA00003238"/>
    </source>
</evidence>
<evidence type="ECO:0000256" key="4">
    <source>
        <dbReference type="SAM" id="Phobius"/>
    </source>
</evidence>
<keyword evidence="4" id="KW-0812">Transmembrane</keyword>
<dbReference type="PROSITE" id="PS51482">
    <property type="entry name" value="DEGV"/>
    <property type="match status" value="1"/>
</dbReference>
<dbReference type="Pfam" id="PF02645">
    <property type="entry name" value="DegV"/>
    <property type="match status" value="1"/>
</dbReference>
<organism evidence="5 6">
    <name type="scientific">Clostridium paridis</name>
    <dbReference type="NCBI Taxonomy" id="2803863"/>
    <lineage>
        <taxon>Bacteria</taxon>
        <taxon>Bacillati</taxon>
        <taxon>Bacillota</taxon>
        <taxon>Clostridia</taxon>
        <taxon>Eubacteriales</taxon>
        <taxon>Clostridiaceae</taxon>
        <taxon>Clostridium</taxon>
    </lineage>
</organism>
<evidence type="ECO:0000256" key="3">
    <source>
        <dbReference type="SAM" id="Coils"/>
    </source>
</evidence>
<dbReference type="InterPro" id="IPR003797">
    <property type="entry name" value="DegV"/>
</dbReference>
<keyword evidence="4" id="KW-0472">Membrane</keyword>
<dbReference type="GO" id="GO:0008289">
    <property type="term" value="F:lipid binding"/>
    <property type="evidence" value="ECO:0007669"/>
    <property type="project" value="UniProtKB-KW"/>
</dbReference>
<keyword evidence="6" id="KW-1185">Reference proteome</keyword>
<dbReference type="InterPro" id="IPR050270">
    <property type="entry name" value="DegV_domain_contain"/>
</dbReference>
<evidence type="ECO:0000313" key="6">
    <source>
        <dbReference type="Proteomes" id="UP000623681"/>
    </source>
</evidence>
<keyword evidence="4" id="KW-1133">Transmembrane helix</keyword>
<dbReference type="Gene3D" id="3.30.1180.10">
    <property type="match status" value="1"/>
</dbReference>
<dbReference type="AlphaFoldDB" id="A0A937FG68"/>
<dbReference type="NCBIfam" id="TIGR00762">
    <property type="entry name" value="DegV"/>
    <property type="match status" value="1"/>
</dbReference>
<proteinExistence type="predicted"/>
<feature type="coiled-coil region" evidence="3">
    <location>
        <begin position="205"/>
        <end position="232"/>
    </location>
</feature>
<keyword evidence="2" id="KW-0446">Lipid-binding</keyword>
<comment type="caution">
    <text evidence="5">The sequence shown here is derived from an EMBL/GenBank/DDBJ whole genome shotgun (WGS) entry which is preliminary data.</text>
</comment>
<dbReference type="SUPFAM" id="SSF82549">
    <property type="entry name" value="DAK1/DegV-like"/>
    <property type="match status" value="1"/>
</dbReference>
<dbReference type="EMBL" id="JAESWA010000022">
    <property type="protein sequence ID" value="MBL4931682.1"/>
    <property type="molecule type" value="Genomic_DNA"/>
</dbReference>
<reference evidence="5" key="1">
    <citation type="submission" date="2021-01" db="EMBL/GenBank/DDBJ databases">
        <title>Genome public.</title>
        <authorList>
            <person name="Liu C."/>
            <person name="Sun Q."/>
        </authorList>
    </citation>
    <scope>NUCLEOTIDE SEQUENCE</scope>
    <source>
        <strain evidence="5">YIM B02565</strain>
    </source>
</reference>
<dbReference type="PANTHER" id="PTHR33434">
    <property type="entry name" value="DEGV DOMAIN-CONTAINING PROTEIN DR_1986-RELATED"/>
    <property type="match status" value="1"/>
</dbReference>
<dbReference type="Gene3D" id="3.40.50.10170">
    <property type="match status" value="1"/>
</dbReference>
<feature type="transmembrane region" description="Helical" evidence="4">
    <location>
        <begin position="261"/>
        <end position="284"/>
    </location>
</feature>
<comment type="function">
    <text evidence="1">May bind long-chain fatty acids, such as palmitate, and may play a role in lipid transport or fatty acid metabolism.</text>
</comment>
<dbReference type="Proteomes" id="UP000623681">
    <property type="component" value="Unassembled WGS sequence"/>
</dbReference>
<sequence length="293" mass="32866">MISVVKFIVDSTCDLPEDLIIKSNISLIPLKVLIDDKDYLDKKTINVDEVYSAMRRGILPKTSQPNPKDMYDIFEECCNKGEDFIFLSFSSALSGTYRLAKTIVLELKERYPKINMEVIDSKSGSTATGLIILEAIKFTQESGHSFYEIVGKIRNLVTHIEHVFTIADLNWLIKGGRIGKTQGVIGNILDIKPILDVSNGEMEIIQKVRGKKKALHRMVDILEERAGNYKEQIIGVSHADDIETAEELVNMIKIKLGYKQFIINKIGSVLGSHLGIGGVGIFFFNDELDKRSN</sequence>
<name>A0A937FG68_9CLOT</name>